<dbReference type="GeneID" id="17251530"/>
<evidence type="ECO:0000313" key="3">
    <source>
        <dbReference type="EnsemblProtists" id="EOD05439"/>
    </source>
</evidence>
<reference evidence="4" key="1">
    <citation type="journal article" date="2013" name="Nature">
        <title>Pan genome of the phytoplankton Emiliania underpins its global distribution.</title>
        <authorList>
            <person name="Read B.A."/>
            <person name="Kegel J."/>
            <person name="Klute M.J."/>
            <person name="Kuo A."/>
            <person name="Lefebvre S.C."/>
            <person name="Maumus F."/>
            <person name="Mayer C."/>
            <person name="Miller J."/>
            <person name="Monier A."/>
            <person name="Salamov A."/>
            <person name="Young J."/>
            <person name="Aguilar M."/>
            <person name="Claverie J.M."/>
            <person name="Frickenhaus S."/>
            <person name="Gonzalez K."/>
            <person name="Herman E.K."/>
            <person name="Lin Y.C."/>
            <person name="Napier J."/>
            <person name="Ogata H."/>
            <person name="Sarno A.F."/>
            <person name="Shmutz J."/>
            <person name="Schroeder D."/>
            <person name="de Vargas C."/>
            <person name="Verret F."/>
            <person name="von Dassow P."/>
            <person name="Valentin K."/>
            <person name="Van de Peer Y."/>
            <person name="Wheeler G."/>
            <person name="Dacks J.B."/>
            <person name="Delwiche C.F."/>
            <person name="Dyhrman S.T."/>
            <person name="Glockner G."/>
            <person name="John U."/>
            <person name="Richards T."/>
            <person name="Worden A.Z."/>
            <person name="Zhang X."/>
            <person name="Grigoriev I.V."/>
            <person name="Allen A.E."/>
            <person name="Bidle K."/>
            <person name="Borodovsky M."/>
            <person name="Bowler C."/>
            <person name="Brownlee C."/>
            <person name="Cock J.M."/>
            <person name="Elias M."/>
            <person name="Gladyshev V.N."/>
            <person name="Groth M."/>
            <person name="Guda C."/>
            <person name="Hadaegh A."/>
            <person name="Iglesias-Rodriguez M.D."/>
            <person name="Jenkins J."/>
            <person name="Jones B.M."/>
            <person name="Lawson T."/>
            <person name="Leese F."/>
            <person name="Lindquist E."/>
            <person name="Lobanov A."/>
            <person name="Lomsadze A."/>
            <person name="Malik S.B."/>
            <person name="Marsh M.E."/>
            <person name="Mackinder L."/>
            <person name="Mock T."/>
            <person name="Mueller-Roeber B."/>
            <person name="Pagarete A."/>
            <person name="Parker M."/>
            <person name="Probert I."/>
            <person name="Quesneville H."/>
            <person name="Raines C."/>
            <person name="Rensing S.A."/>
            <person name="Riano-Pachon D.M."/>
            <person name="Richier S."/>
            <person name="Rokitta S."/>
            <person name="Shiraiwa Y."/>
            <person name="Soanes D.M."/>
            <person name="van der Giezen M."/>
            <person name="Wahlund T.M."/>
            <person name="Williams B."/>
            <person name="Wilson W."/>
            <person name="Wolfe G."/>
            <person name="Wurch L.L."/>
        </authorList>
    </citation>
    <scope>NUCLEOTIDE SEQUENCE</scope>
</reference>
<reference evidence="3" key="2">
    <citation type="submission" date="2024-10" db="UniProtKB">
        <authorList>
            <consortium name="EnsemblProtists"/>
        </authorList>
    </citation>
    <scope>IDENTIFICATION</scope>
</reference>
<keyword evidence="2" id="KW-0677">Repeat</keyword>
<dbReference type="Proteomes" id="UP000013827">
    <property type="component" value="Unassembled WGS sequence"/>
</dbReference>
<dbReference type="InterPro" id="IPR032675">
    <property type="entry name" value="LRR_dom_sf"/>
</dbReference>
<organism evidence="3 4">
    <name type="scientific">Emiliania huxleyi (strain CCMP1516)</name>
    <dbReference type="NCBI Taxonomy" id="280463"/>
    <lineage>
        <taxon>Eukaryota</taxon>
        <taxon>Haptista</taxon>
        <taxon>Haptophyta</taxon>
        <taxon>Prymnesiophyceae</taxon>
        <taxon>Isochrysidales</taxon>
        <taxon>Noelaerhabdaceae</taxon>
        <taxon>Emiliania</taxon>
    </lineage>
</organism>
<dbReference type="GO" id="GO:0005737">
    <property type="term" value="C:cytoplasm"/>
    <property type="evidence" value="ECO:0007669"/>
    <property type="project" value="TreeGrafter"/>
</dbReference>
<sequence length="162" mass="17315">MLPGRPPLKRSAWLLLDPGEDNGSPLRGWTASCDAACRRLKPVDLRADDAAADAGAEEAAGAGFASPSLTVLELEANGQTALPPLHPRATVLTALLASYNRLAQHGHSLKKLHLGCNGVTCVLPHLTRLTELCLEGNRLSELPAAIGRLDKLRELWLHGNLR</sequence>
<dbReference type="Pfam" id="PF00560">
    <property type="entry name" value="LRR_1"/>
    <property type="match status" value="1"/>
</dbReference>
<proteinExistence type="predicted"/>
<dbReference type="RefSeq" id="XP_005757868.1">
    <property type="nucleotide sequence ID" value="XM_005757811.1"/>
</dbReference>
<dbReference type="EnsemblProtists" id="EOD05439">
    <property type="protein sequence ID" value="EOD05439"/>
    <property type="gene ID" value="EMIHUDRAFT_199179"/>
</dbReference>
<evidence type="ECO:0000313" key="4">
    <source>
        <dbReference type="Proteomes" id="UP000013827"/>
    </source>
</evidence>
<keyword evidence="1" id="KW-0433">Leucine-rich repeat</keyword>
<dbReference type="AlphaFoldDB" id="A0A0D3I2F4"/>
<protein>
    <submittedName>
        <fullName evidence="3">Uncharacterized protein</fullName>
    </submittedName>
</protein>
<accession>A0A0D3I2F4</accession>
<dbReference type="InterPro" id="IPR050216">
    <property type="entry name" value="LRR_domain-containing"/>
</dbReference>
<dbReference type="InterPro" id="IPR001611">
    <property type="entry name" value="Leu-rich_rpt"/>
</dbReference>
<evidence type="ECO:0000256" key="2">
    <source>
        <dbReference type="ARBA" id="ARBA00022737"/>
    </source>
</evidence>
<keyword evidence="4" id="KW-1185">Reference proteome</keyword>
<dbReference type="HOGENOM" id="CLU_1638532_0_0_1"/>
<evidence type="ECO:0000256" key="1">
    <source>
        <dbReference type="ARBA" id="ARBA00022614"/>
    </source>
</evidence>
<dbReference type="PANTHER" id="PTHR48051:SF1">
    <property type="entry name" value="RAS SUPPRESSOR PROTEIN 1"/>
    <property type="match status" value="1"/>
</dbReference>
<dbReference type="Gene3D" id="3.80.10.10">
    <property type="entry name" value="Ribonuclease Inhibitor"/>
    <property type="match status" value="1"/>
</dbReference>
<dbReference type="KEGG" id="ehx:EMIHUDRAFT_199179"/>
<dbReference type="PANTHER" id="PTHR48051">
    <property type="match status" value="1"/>
</dbReference>
<dbReference type="SUPFAM" id="SSF52058">
    <property type="entry name" value="L domain-like"/>
    <property type="match status" value="1"/>
</dbReference>
<dbReference type="PaxDb" id="2903-EOD05439"/>
<name>A0A0D3I2F4_EMIH1</name>